<evidence type="ECO:0000313" key="1">
    <source>
        <dbReference type="EMBL" id="KAK4206605.1"/>
    </source>
</evidence>
<reference evidence="1" key="2">
    <citation type="submission" date="2023-05" db="EMBL/GenBank/DDBJ databases">
        <authorList>
            <consortium name="Lawrence Berkeley National Laboratory"/>
            <person name="Steindorff A."/>
            <person name="Hensen N."/>
            <person name="Bonometti L."/>
            <person name="Westerberg I."/>
            <person name="Brannstrom I.O."/>
            <person name="Guillou S."/>
            <person name="Cros-Aarteil S."/>
            <person name="Calhoun S."/>
            <person name="Haridas S."/>
            <person name="Kuo A."/>
            <person name="Mondo S."/>
            <person name="Pangilinan J."/>
            <person name="Riley R."/>
            <person name="Labutti K."/>
            <person name="Andreopoulos B."/>
            <person name="Lipzen A."/>
            <person name="Chen C."/>
            <person name="Yanf M."/>
            <person name="Daum C."/>
            <person name="Ng V."/>
            <person name="Clum A."/>
            <person name="Ohm R."/>
            <person name="Martin F."/>
            <person name="Silar P."/>
            <person name="Natvig D."/>
            <person name="Lalanne C."/>
            <person name="Gautier V."/>
            <person name="Ament-Velasquez S.L."/>
            <person name="Kruys A."/>
            <person name="Hutchinson M.I."/>
            <person name="Powell A.J."/>
            <person name="Barry K."/>
            <person name="Miller A.N."/>
            <person name="Grigoriev I.V."/>
            <person name="Debuchy R."/>
            <person name="Gladieux P."/>
            <person name="Thoren M.H."/>
            <person name="Johannesson H."/>
        </authorList>
    </citation>
    <scope>NUCLEOTIDE SEQUENCE</scope>
    <source>
        <strain evidence="1">PSN293</strain>
    </source>
</reference>
<evidence type="ECO:0000313" key="2">
    <source>
        <dbReference type="Proteomes" id="UP001301769"/>
    </source>
</evidence>
<proteinExistence type="predicted"/>
<dbReference type="Proteomes" id="UP001301769">
    <property type="component" value="Unassembled WGS sequence"/>
</dbReference>
<name>A0AAN7B376_9PEZI</name>
<dbReference type="EMBL" id="MU858379">
    <property type="protein sequence ID" value="KAK4206605.1"/>
    <property type="molecule type" value="Genomic_DNA"/>
</dbReference>
<comment type="caution">
    <text evidence="1">The sequence shown here is derived from an EMBL/GenBank/DDBJ whole genome shotgun (WGS) entry which is preliminary data.</text>
</comment>
<gene>
    <name evidence="1" type="ORF">QBC37DRAFT_406976</name>
</gene>
<keyword evidence="2" id="KW-1185">Reference proteome</keyword>
<sequence length="235" mass="26852">MAEPAAERTTIAIDGALDSRYERITSVCQRIIQTVEEELKKAREDVAKLTEINLTDEDDVDDLQILDLPPPPKGSAQVFLKPPLKRPAPLTMASVMTQANALLVARGEITAECRFWSTRWSKSKTVYIRESYCQIMRIVRSIAELLERFVGTVVPFWESINDKQRYIFGFIDSLAATVMPYFEHMVDTWGQWCYDMTKVHVDGCVCKDQCALFAAKWLVSARTAFLLPYIDVDDW</sequence>
<reference evidence="1" key="1">
    <citation type="journal article" date="2023" name="Mol. Phylogenet. Evol.">
        <title>Genome-scale phylogeny and comparative genomics of the fungal order Sordariales.</title>
        <authorList>
            <person name="Hensen N."/>
            <person name="Bonometti L."/>
            <person name="Westerberg I."/>
            <person name="Brannstrom I.O."/>
            <person name="Guillou S."/>
            <person name="Cros-Aarteil S."/>
            <person name="Calhoun S."/>
            <person name="Haridas S."/>
            <person name="Kuo A."/>
            <person name="Mondo S."/>
            <person name="Pangilinan J."/>
            <person name="Riley R."/>
            <person name="LaButti K."/>
            <person name="Andreopoulos B."/>
            <person name="Lipzen A."/>
            <person name="Chen C."/>
            <person name="Yan M."/>
            <person name="Daum C."/>
            <person name="Ng V."/>
            <person name="Clum A."/>
            <person name="Steindorff A."/>
            <person name="Ohm R.A."/>
            <person name="Martin F."/>
            <person name="Silar P."/>
            <person name="Natvig D.O."/>
            <person name="Lalanne C."/>
            <person name="Gautier V."/>
            <person name="Ament-Velasquez S.L."/>
            <person name="Kruys A."/>
            <person name="Hutchinson M.I."/>
            <person name="Powell A.J."/>
            <person name="Barry K."/>
            <person name="Miller A.N."/>
            <person name="Grigoriev I.V."/>
            <person name="Debuchy R."/>
            <person name="Gladieux P."/>
            <person name="Hiltunen Thoren M."/>
            <person name="Johannesson H."/>
        </authorList>
    </citation>
    <scope>NUCLEOTIDE SEQUENCE</scope>
    <source>
        <strain evidence="1">PSN293</strain>
    </source>
</reference>
<accession>A0AAN7B376</accession>
<organism evidence="1 2">
    <name type="scientific">Rhypophila decipiens</name>
    <dbReference type="NCBI Taxonomy" id="261697"/>
    <lineage>
        <taxon>Eukaryota</taxon>
        <taxon>Fungi</taxon>
        <taxon>Dikarya</taxon>
        <taxon>Ascomycota</taxon>
        <taxon>Pezizomycotina</taxon>
        <taxon>Sordariomycetes</taxon>
        <taxon>Sordariomycetidae</taxon>
        <taxon>Sordariales</taxon>
        <taxon>Naviculisporaceae</taxon>
        <taxon>Rhypophila</taxon>
    </lineage>
</organism>
<dbReference type="AlphaFoldDB" id="A0AAN7B376"/>
<protein>
    <submittedName>
        <fullName evidence="1">Uncharacterized protein</fullName>
    </submittedName>
</protein>